<feature type="domain" description="SPOR" evidence="4">
    <location>
        <begin position="356"/>
        <end position="433"/>
    </location>
</feature>
<dbReference type="InterPro" id="IPR007730">
    <property type="entry name" value="SPOR-like_dom"/>
</dbReference>
<feature type="chain" id="PRO_5045639722" evidence="3">
    <location>
        <begin position="18"/>
        <end position="454"/>
    </location>
</feature>
<proteinExistence type="predicted"/>
<evidence type="ECO:0000313" key="5">
    <source>
        <dbReference type="EMBL" id="MBW4329586.1"/>
    </source>
</evidence>
<accession>A0ABS6XHG5</accession>
<dbReference type="RefSeq" id="WP_219236677.1">
    <property type="nucleotide sequence ID" value="NZ_JAHWZX010000001.1"/>
</dbReference>
<gene>
    <name evidence="5" type="ORF">KY084_01685</name>
</gene>
<reference evidence="5 6" key="1">
    <citation type="submission" date="2021-07" db="EMBL/GenBank/DDBJ databases">
        <title>Stakelama flava sp. nov., a novel endophytic bacterium isolated from branch of Kandelia candel.</title>
        <authorList>
            <person name="Tuo L."/>
        </authorList>
    </citation>
    <scope>NUCLEOTIDE SEQUENCE [LARGE SCALE GENOMIC DNA]</scope>
    <source>
        <strain evidence="5 6">CBK3Z-3</strain>
    </source>
</reference>
<sequence length="454" mass="46898">MNTRTMLSFGLSALVFGGTMVGCSATHTMLATAGTSEGKTAAKAAEYAQKADRMMTRGKYEKAVGYAEQAVAYAPRDAVNRALLGQAYLKAGRFVSATQALNDTLVLDPGNGHAALSLALAQTATGDWDGARHTLETNRDVIAPGDRGLALALAGDPNGAISILSQAARGATASPTARQNLALALALAGRWREAKAVASIDVAPGELNDRMMEWAAFAKPKSASDQVAALLGVVPVADSGQPVRLALKDSDTQLAAVTPVDPAQASNPAPAPAPAPDADSDAMLAKAMETPAVAPMAHLPAEKGPAISFAPRREIVQQLPASYHATAPAVAQAASVGAKPESVASARTAQARELAEGNYYVQLGAYRNAAVAHDAWGRIKARHQSVAALTPSGMNATVHGRDFYRLSVGGFTRVDAVRLCGKVKSAGGQCFVRADAGDRLAAWLGNKDMQLASR</sequence>
<organism evidence="5 6">
    <name type="scientific">Stakelama flava</name>
    <dbReference type="NCBI Taxonomy" id="2860338"/>
    <lineage>
        <taxon>Bacteria</taxon>
        <taxon>Pseudomonadati</taxon>
        <taxon>Pseudomonadota</taxon>
        <taxon>Alphaproteobacteria</taxon>
        <taxon>Sphingomonadales</taxon>
        <taxon>Sphingomonadaceae</taxon>
        <taxon>Stakelama</taxon>
    </lineage>
</organism>
<feature type="signal peptide" evidence="3">
    <location>
        <begin position="1"/>
        <end position="17"/>
    </location>
</feature>
<name>A0ABS6XHG5_9SPHN</name>
<dbReference type="Pfam" id="PF05036">
    <property type="entry name" value="SPOR"/>
    <property type="match status" value="1"/>
</dbReference>
<evidence type="ECO:0000313" key="6">
    <source>
        <dbReference type="Proteomes" id="UP001197214"/>
    </source>
</evidence>
<evidence type="ECO:0000256" key="1">
    <source>
        <dbReference type="PROSITE-ProRule" id="PRU00339"/>
    </source>
</evidence>
<keyword evidence="3" id="KW-0732">Signal</keyword>
<keyword evidence="1" id="KW-0802">TPR repeat</keyword>
<dbReference type="PROSITE" id="PS51257">
    <property type="entry name" value="PROKAR_LIPOPROTEIN"/>
    <property type="match status" value="1"/>
</dbReference>
<dbReference type="PROSITE" id="PS50005">
    <property type="entry name" value="TPR"/>
    <property type="match status" value="1"/>
</dbReference>
<evidence type="ECO:0000256" key="2">
    <source>
        <dbReference type="SAM" id="MobiDB-lite"/>
    </source>
</evidence>
<comment type="caution">
    <text evidence="5">The sequence shown here is derived from an EMBL/GenBank/DDBJ whole genome shotgun (WGS) entry which is preliminary data.</text>
</comment>
<dbReference type="Proteomes" id="UP001197214">
    <property type="component" value="Unassembled WGS sequence"/>
</dbReference>
<feature type="region of interest" description="Disordered" evidence="2">
    <location>
        <begin position="259"/>
        <end position="279"/>
    </location>
</feature>
<evidence type="ECO:0000256" key="3">
    <source>
        <dbReference type="SAM" id="SignalP"/>
    </source>
</evidence>
<protein>
    <submittedName>
        <fullName evidence="5">Tetratricopeptide repeat protein</fullName>
    </submittedName>
</protein>
<dbReference type="EMBL" id="JAHWZX010000001">
    <property type="protein sequence ID" value="MBW4329586.1"/>
    <property type="molecule type" value="Genomic_DNA"/>
</dbReference>
<dbReference type="Pfam" id="PF12895">
    <property type="entry name" value="ANAPC3"/>
    <property type="match status" value="1"/>
</dbReference>
<feature type="repeat" description="TPR" evidence="1">
    <location>
        <begin position="78"/>
        <end position="111"/>
    </location>
</feature>
<evidence type="ECO:0000259" key="4">
    <source>
        <dbReference type="Pfam" id="PF05036"/>
    </source>
</evidence>
<keyword evidence="6" id="KW-1185">Reference proteome</keyword>
<dbReference type="InterPro" id="IPR019734">
    <property type="entry name" value="TPR_rpt"/>
</dbReference>